<name>A0ABX0QC20_9BACT</name>
<dbReference type="EMBL" id="WAEL01000001">
    <property type="protein sequence ID" value="NID09458.1"/>
    <property type="molecule type" value="Genomic_DNA"/>
</dbReference>
<protein>
    <submittedName>
        <fullName evidence="1">Uncharacterized protein</fullName>
    </submittedName>
</protein>
<dbReference type="InterPro" id="IPR058512">
    <property type="entry name" value="DUF8199"/>
</dbReference>
<evidence type="ECO:0000313" key="1">
    <source>
        <dbReference type="EMBL" id="NID09458.1"/>
    </source>
</evidence>
<dbReference type="InterPro" id="IPR058060">
    <property type="entry name" value="HYC_CC_PP"/>
</dbReference>
<gene>
    <name evidence="1" type="ORF">F7231_04685</name>
</gene>
<proteinExistence type="predicted"/>
<accession>A0ABX0QC20</accession>
<dbReference type="Proteomes" id="UP000606008">
    <property type="component" value="Unassembled WGS sequence"/>
</dbReference>
<dbReference type="Pfam" id="PF26622">
    <property type="entry name" value="DUF8199"/>
    <property type="match status" value="1"/>
</dbReference>
<sequence length="147" mass="16366">MKLALIRFLHLFMAVVVLLSSMGFGLVEHTCQLRGKRVYSVHESRPGCKLCQARTQPTDHYPSISRTDCCKDEARYNKVETGSSLSQQLIKFIKTIGEQYGAGVATLFTTLFNWAFVQQANVPVAAYASPPPLSGRHLLAFVQSFLI</sequence>
<dbReference type="NCBIfam" id="NF047658">
    <property type="entry name" value="HYC_CC_PP"/>
    <property type="match status" value="1"/>
</dbReference>
<reference evidence="2" key="2">
    <citation type="submission" date="2023-07" db="EMBL/GenBank/DDBJ databases">
        <authorList>
            <person name="Jung D.-H."/>
        </authorList>
    </citation>
    <scope>NUCLEOTIDE SEQUENCE [LARGE SCALE GENOMIC DNA]</scope>
    <source>
        <strain evidence="2">JA-25</strain>
    </source>
</reference>
<evidence type="ECO:0000313" key="2">
    <source>
        <dbReference type="Proteomes" id="UP000606008"/>
    </source>
</evidence>
<comment type="caution">
    <text evidence="1">The sequence shown here is derived from an EMBL/GenBank/DDBJ whole genome shotgun (WGS) entry which is preliminary data.</text>
</comment>
<reference evidence="2" key="1">
    <citation type="submission" date="2019-09" db="EMBL/GenBank/DDBJ databases">
        <authorList>
            <person name="Jung D.-H."/>
        </authorList>
    </citation>
    <scope>NUCLEOTIDE SEQUENCE [LARGE SCALE GENOMIC DNA]</scope>
    <source>
        <strain evidence="2">JA-25</strain>
    </source>
</reference>
<keyword evidence="2" id="KW-1185">Reference proteome</keyword>
<dbReference type="RefSeq" id="WP_166691072.1">
    <property type="nucleotide sequence ID" value="NZ_WAEL01000001.1"/>
</dbReference>
<organism evidence="1 2">
    <name type="scientific">Fibrivirga algicola</name>
    <dbReference type="NCBI Taxonomy" id="2950420"/>
    <lineage>
        <taxon>Bacteria</taxon>
        <taxon>Pseudomonadati</taxon>
        <taxon>Bacteroidota</taxon>
        <taxon>Cytophagia</taxon>
        <taxon>Cytophagales</taxon>
        <taxon>Spirosomataceae</taxon>
        <taxon>Fibrivirga</taxon>
    </lineage>
</organism>